<comment type="caution">
    <text evidence="1">The sequence shown here is derived from an EMBL/GenBank/DDBJ whole genome shotgun (WGS) entry which is preliminary data.</text>
</comment>
<dbReference type="InterPro" id="IPR007709">
    <property type="entry name" value="N-FG_amidohydro"/>
</dbReference>
<dbReference type="SUPFAM" id="SSF53187">
    <property type="entry name" value="Zn-dependent exopeptidases"/>
    <property type="match status" value="1"/>
</dbReference>
<proteinExistence type="predicted"/>
<evidence type="ECO:0000313" key="1">
    <source>
        <dbReference type="EMBL" id="MBC2777643.1"/>
    </source>
</evidence>
<name>A0A842HYY9_9SPHN</name>
<gene>
    <name evidence="1" type="ORF">H6P80_08410</name>
</gene>
<evidence type="ECO:0000313" key="2">
    <source>
        <dbReference type="Proteomes" id="UP000564378"/>
    </source>
</evidence>
<dbReference type="RefSeq" id="WP_185800838.1">
    <property type="nucleotide sequence ID" value="NZ_JACJVJ010000001.1"/>
</dbReference>
<sequence>MSDVCTEIAGDSDSGLLLIADHASDRVPGDIDLGVDPAVMQKHIAVDIGIATLAPLVAARLGCPALLANVSRLVVDLHREADNPAVIPVTSDGYEIPANAALNAAGRAARIDRFWKPYHARAAELIEAHAPRMLFTLHSFTPSLESAPADRPWQIGILYNADERAPRIAIPKLEALGLVVGDNEPYSGKLLNATMNFHAEARGLPYLAIEVRNDLIDTPEGAREWAELLAPVIAAVRDAL</sequence>
<keyword evidence="2" id="KW-1185">Reference proteome</keyword>
<dbReference type="Gene3D" id="3.40.630.40">
    <property type="entry name" value="Zn-dependent exopeptidases"/>
    <property type="match status" value="1"/>
</dbReference>
<keyword evidence="1" id="KW-0378">Hydrolase</keyword>
<dbReference type="GO" id="GO:0016787">
    <property type="term" value="F:hydrolase activity"/>
    <property type="evidence" value="ECO:0007669"/>
    <property type="project" value="UniProtKB-KW"/>
</dbReference>
<reference evidence="1 2" key="1">
    <citation type="submission" date="2020-08" db="EMBL/GenBank/DDBJ databases">
        <title>Draft genome sequence of Parasphingopyxis sp. GrpM-11.</title>
        <authorList>
            <person name="Oh J."/>
            <person name="Roh D.-H."/>
        </authorList>
    </citation>
    <scope>NUCLEOTIDE SEQUENCE [LARGE SCALE GENOMIC DNA]</scope>
    <source>
        <strain evidence="1 2">GrpM-11</strain>
    </source>
</reference>
<dbReference type="Proteomes" id="UP000564378">
    <property type="component" value="Unassembled WGS sequence"/>
</dbReference>
<dbReference type="Pfam" id="PF05013">
    <property type="entry name" value="FGase"/>
    <property type="match status" value="1"/>
</dbReference>
<dbReference type="AlphaFoldDB" id="A0A842HYY9"/>
<protein>
    <submittedName>
        <fullName evidence="1">N-formylglutamate amidohydrolase</fullName>
    </submittedName>
</protein>
<organism evidence="1 2">
    <name type="scientific">Parasphingopyxis marina</name>
    <dbReference type="NCBI Taxonomy" id="2761622"/>
    <lineage>
        <taxon>Bacteria</taxon>
        <taxon>Pseudomonadati</taxon>
        <taxon>Pseudomonadota</taxon>
        <taxon>Alphaproteobacteria</taxon>
        <taxon>Sphingomonadales</taxon>
        <taxon>Sphingomonadaceae</taxon>
        <taxon>Parasphingopyxis</taxon>
    </lineage>
</organism>
<accession>A0A842HYY9</accession>
<dbReference type="EMBL" id="JACJVJ010000001">
    <property type="protein sequence ID" value="MBC2777643.1"/>
    <property type="molecule type" value="Genomic_DNA"/>
</dbReference>
<dbReference type="PIRSF" id="PIRSF029730">
    <property type="entry name" value="UCP029730"/>
    <property type="match status" value="1"/>
</dbReference>
<dbReference type="InterPro" id="IPR011227">
    <property type="entry name" value="UCP029730"/>
</dbReference>